<dbReference type="Proteomes" id="UP000315949">
    <property type="component" value="Unassembled WGS sequence"/>
</dbReference>
<dbReference type="GO" id="GO:0050660">
    <property type="term" value="F:flavin adenine dinucleotide binding"/>
    <property type="evidence" value="ECO:0007669"/>
    <property type="project" value="TreeGrafter"/>
</dbReference>
<dbReference type="PANTHER" id="PTHR19384">
    <property type="entry name" value="NITRIC OXIDE SYNTHASE-RELATED"/>
    <property type="match status" value="1"/>
</dbReference>
<keyword evidence="9" id="KW-1185">Reference proteome</keyword>
<name>A0A5C5TWM7_9GAMM</name>
<feature type="domain" description="FAD-binding FR-type" evidence="7">
    <location>
        <begin position="235"/>
        <end position="402"/>
    </location>
</feature>
<proteinExistence type="predicted"/>
<dbReference type="PROSITE" id="PS50902">
    <property type="entry name" value="FLAVODOXIN_LIKE"/>
    <property type="match status" value="1"/>
</dbReference>
<dbReference type="Gene3D" id="3.40.50.80">
    <property type="entry name" value="Nucleotide-binding domain of ferredoxin-NADP reductase (FNR) module"/>
    <property type="match status" value="1"/>
</dbReference>
<dbReference type="InterPro" id="IPR008254">
    <property type="entry name" value="Flavodoxin/NO_synth"/>
</dbReference>
<accession>A0A5C5TWM7</accession>
<dbReference type="EC" id="1.6.2.4" evidence="4"/>
<evidence type="ECO:0000259" key="7">
    <source>
        <dbReference type="PROSITE" id="PS51384"/>
    </source>
</evidence>
<dbReference type="OrthoDB" id="9816402at2"/>
<dbReference type="InterPro" id="IPR029039">
    <property type="entry name" value="Flavoprotein-like_sf"/>
</dbReference>
<dbReference type="EMBL" id="VOHE01000007">
    <property type="protein sequence ID" value="TWT17625.1"/>
    <property type="molecule type" value="Genomic_DNA"/>
</dbReference>
<dbReference type="InterPro" id="IPR017938">
    <property type="entry name" value="Riboflavin_synthase-like_b-brl"/>
</dbReference>
<keyword evidence="1" id="KW-0285">Flavoprotein</keyword>
<dbReference type="RefSeq" id="WP_146313199.1">
    <property type="nucleotide sequence ID" value="NZ_VOHE01000007.1"/>
</dbReference>
<dbReference type="GO" id="GO:0010181">
    <property type="term" value="F:FMN binding"/>
    <property type="evidence" value="ECO:0007669"/>
    <property type="project" value="InterPro"/>
</dbReference>
<evidence type="ECO:0000256" key="3">
    <source>
        <dbReference type="ARBA" id="ARBA00022982"/>
    </source>
</evidence>
<gene>
    <name evidence="8" type="ORF">FQY79_12240</name>
</gene>
<dbReference type="Gene3D" id="3.40.50.360">
    <property type="match status" value="1"/>
</dbReference>
<dbReference type="SUPFAM" id="SSF63380">
    <property type="entry name" value="Riboflavin synthase domain-like"/>
    <property type="match status" value="1"/>
</dbReference>
<dbReference type="PROSITE" id="PS51384">
    <property type="entry name" value="FAD_FR"/>
    <property type="match status" value="1"/>
</dbReference>
<dbReference type="InterPro" id="IPR017927">
    <property type="entry name" value="FAD-bd_FR_type"/>
</dbReference>
<evidence type="ECO:0000256" key="5">
    <source>
        <dbReference type="SAM" id="Phobius"/>
    </source>
</evidence>
<dbReference type="PANTHER" id="PTHR19384:SF17">
    <property type="entry name" value="NADPH--CYTOCHROME P450 REDUCTASE"/>
    <property type="match status" value="1"/>
</dbReference>
<feature type="domain" description="Flavodoxin-like" evidence="6">
    <location>
        <begin position="84"/>
        <end position="221"/>
    </location>
</feature>
<feature type="transmembrane region" description="Helical" evidence="5">
    <location>
        <begin position="12"/>
        <end position="34"/>
    </location>
</feature>
<dbReference type="SUPFAM" id="SSF52343">
    <property type="entry name" value="Ferredoxin reductase-like, C-terminal NADP-linked domain"/>
    <property type="match status" value="1"/>
</dbReference>
<protein>
    <recommendedName>
        <fullName evidence="4">NADPH--hemoprotein reductase</fullName>
        <ecNumber evidence="4">1.6.2.4</ecNumber>
    </recommendedName>
</protein>
<keyword evidence="5" id="KW-0812">Transmembrane</keyword>
<dbReference type="PRINTS" id="PR00369">
    <property type="entry name" value="FLAVODOXIN"/>
</dbReference>
<dbReference type="InterPro" id="IPR001433">
    <property type="entry name" value="OxRdtase_FAD/NAD-bd"/>
</dbReference>
<keyword evidence="5" id="KW-1133">Transmembrane helix</keyword>
<dbReference type="InterPro" id="IPR001094">
    <property type="entry name" value="Flavdoxin-like"/>
</dbReference>
<dbReference type="SUPFAM" id="SSF52218">
    <property type="entry name" value="Flavoproteins"/>
    <property type="match status" value="1"/>
</dbReference>
<sequence length="540" mass="58443">MSPAHPPPPRWRAALGNGAILAVLLATALALLPLHGDAWWPAMPRPRDWWSAAASLALYLGLCAWRLPRGRERRADDGGAALPWLVAHASQTGFAVELAGHTAASLRAAGAQVVLRPLSDIDAPLLARTQRALFIASTTGEGDPPDVALSFLRDTMAQAADLARLEYAVLALGDRDYARFCAFGHRLDQWLRRCGARALFDLTEVDNGDPGALRHWQHHLALAAGAAAMPDWTPPRYAPWTLAARTLLNPGSRGGPAFHLVLRPPPGAAPDWQAGDIAEIGPRNAPAAVEGLLAATGLDGDAAVRFRSQATTLREALAAAHLPDPATLPARPQAVADLLQPLPHREYSIASLPGDGAVELLVRQMQREDGRPGLGSGWLCRHARVGDTIDLRIRANPQFHPPAGDRPLLLVGNGTGIAGLRALLKARAGAGARRNWLLMGERQRAHDAFFETELRRWLDDGVLERCDFAWSRDEPRRYVQDALREQAPRLRAWVDEGAAIYVCGSLAGMAPGVDAVLREVLGEDVVDALREQGRYRRDVY</sequence>
<dbReference type="PRINTS" id="PR00371">
    <property type="entry name" value="FPNCR"/>
</dbReference>
<organism evidence="8 9">
    <name type="scientific">Luteimonas wenzhouensis</name>
    <dbReference type="NCBI Taxonomy" id="2599615"/>
    <lineage>
        <taxon>Bacteria</taxon>
        <taxon>Pseudomonadati</taxon>
        <taxon>Pseudomonadota</taxon>
        <taxon>Gammaproteobacteria</taxon>
        <taxon>Lysobacterales</taxon>
        <taxon>Lysobacteraceae</taxon>
        <taxon>Luteimonas</taxon>
    </lineage>
</organism>
<keyword evidence="5" id="KW-0472">Membrane</keyword>
<dbReference type="Pfam" id="PF00258">
    <property type="entry name" value="Flavodoxin_1"/>
    <property type="match status" value="1"/>
</dbReference>
<evidence type="ECO:0000256" key="1">
    <source>
        <dbReference type="ARBA" id="ARBA00022630"/>
    </source>
</evidence>
<dbReference type="Pfam" id="PF00175">
    <property type="entry name" value="NAD_binding_1"/>
    <property type="match status" value="1"/>
</dbReference>
<dbReference type="Gene3D" id="2.40.30.10">
    <property type="entry name" value="Translation factors"/>
    <property type="match status" value="1"/>
</dbReference>
<dbReference type="GO" id="GO:0003958">
    <property type="term" value="F:NADPH-hemoprotein reductase activity"/>
    <property type="evidence" value="ECO:0007669"/>
    <property type="project" value="UniProtKB-EC"/>
</dbReference>
<evidence type="ECO:0000313" key="9">
    <source>
        <dbReference type="Proteomes" id="UP000315949"/>
    </source>
</evidence>
<dbReference type="GO" id="GO:0005829">
    <property type="term" value="C:cytosol"/>
    <property type="evidence" value="ECO:0007669"/>
    <property type="project" value="TreeGrafter"/>
</dbReference>
<evidence type="ECO:0000259" key="6">
    <source>
        <dbReference type="PROSITE" id="PS50902"/>
    </source>
</evidence>
<keyword evidence="3" id="KW-0249">Electron transport</keyword>
<dbReference type="AlphaFoldDB" id="A0A5C5TWM7"/>
<evidence type="ECO:0000256" key="4">
    <source>
        <dbReference type="ARBA" id="ARBA00023797"/>
    </source>
</evidence>
<keyword evidence="2" id="KW-0288">FMN</keyword>
<keyword evidence="3" id="KW-0813">Transport</keyword>
<evidence type="ECO:0000313" key="8">
    <source>
        <dbReference type="EMBL" id="TWT17625.1"/>
    </source>
</evidence>
<dbReference type="CDD" id="cd06200">
    <property type="entry name" value="SiR_like1"/>
    <property type="match status" value="1"/>
</dbReference>
<reference evidence="8 9" key="1">
    <citation type="submission" date="2019-07" db="EMBL/GenBank/DDBJ databases">
        <title>Luteimonas sp. YD-1 nov., isolated from acidic soil.</title>
        <authorList>
            <person name="Zhou J."/>
        </authorList>
    </citation>
    <scope>NUCLEOTIDE SEQUENCE [LARGE SCALE GENOMIC DNA]</scope>
    <source>
        <strain evidence="8 9">YD-1</strain>
    </source>
</reference>
<evidence type="ECO:0000256" key="2">
    <source>
        <dbReference type="ARBA" id="ARBA00022643"/>
    </source>
</evidence>
<dbReference type="InterPro" id="IPR039261">
    <property type="entry name" value="FNR_nucleotide-bd"/>
</dbReference>
<comment type="caution">
    <text evidence="8">The sequence shown here is derived from an EMBL/GenBank/DDBJ whole genome shotgun (WGS) entry which is preliminary data.</text>
</comment>
<dbReference type="InterPro" id="IPR001709">
    <property type="entry name" value="Flavoprot_Pyr_Nucl_cyt_Rdtase"/>
</dbReference>